<keyword evidence="2" id="KW-1185">Reference proteome</keyword>
<reference evidence="1 2" key="1">
    <citation type="submission" date="2020-08" db="EMBL/GenBank/DDBJ databases">
        <title>Genomic Encyclopedia of Type Strains, Phase IV (KMG-IV): sequencing the most valuable type-strain genomes for metagenomic binning, comparative biology and taxonomic classification.</title>
        <authorList>
            <person name="Goeker M."/>
        </authorList>
    </citation>
    <scope>NUCLEOTIDE SEQUENCE [LARGE SCALE GENOMIC DNA]</scope>
    <source>
        <strain evidence="1 2">DSM 23958</strain>
    </source>
</reference>
<dbReference type="PROSITE" id="PS51257">
    <property type="entry name" value="PROKAR_LIPOPROTEIN"/>
    <property type="match status" value="1"/>
</dbReference>
<organism evidence="1 2">
    <name type="scientific">Inhella inkyongensis</name>
    <dbReference type="NCBI Taxonomy" id="392593"/>
    <lineage>
        <taxon>Bacteria</taxon>
        <taxon>Pseudomonadati</taxon>
        <taxon>Pseudomonadota</taxon>
        <taxon>Betaproteobacteria</taxon>
        <taxon>Burkholderiales</taxon>
        <taxon>Sphaerotilaceae</taxon>
        <taxon>Inhella</taxon>
    </lineage>
</organism>
<dbReference type="EMBL" id="JACHHO010000004">
    <property type="protein sequence ID" value="MBB5205390.1"/>
    <property type="molecule type" value="Genomic_DNA"/>
</dbReference>
<evidence type="ECO:0000313" key="2">
    <source>
        <dbReference type="Proteomes" id="UP000554837"/>
    </source>
</evidence>
<evidence type="ECO:0000313" key="1">
    <source>
        <dbReference type="EMBL" id="MBB5205390.1"/>
    </source>
</evidence>
<dbReference type="OrthoDB" id="3824824at2"/>
<accession>A0A840SAI6</accession>
<name>A0A840SAI6_9BURK</name>
<proteinExistence type="predicted"/>
<dbReference type="RefSeq" id="WP_138856673.1">
    <property type="nucleotide sequence ID" value="NZ_CP040709.1"/>
</dbReference>
<sequence>MRKHLAPFFSSRQLLPRLIHGSALWMLLASLTACGGGNDEGVACTLEVRPALRVEPVDGLGQALPKVQISWRVNGGS</sequence>
<dbReference type="Proteomes" id="UP000554837">
    <property type="component" value="Unassembled WGS sequence"/>
</dbReference>
<gene>
    <name evidence="1" type="ORF">HNQ51_002709</name>
</gene>
<comment type="caution">
    <text evidence="1">The sequence shown here is derived from an EMBL/GenBank/DDBJ whole genome shotgun (WGS) entry which is preliminary data.</text>
</comment>
<protein>
    <submittedName>
        <fullName evidence="1">Uncharacterized protein</fullName>
    </submittedName>
</protein>
<dbReference type="AlphaFoldDB" id="A0A840SAI6"/>